<feature type="chain" id="PRO_5024291511" evidence="2">
    <location>
        <begin position="28"/>
        <end position="256"/>
    </location>
</feature>
<evidence type="ECO:0000256" key="1">
    <source>
        <dbReference type="SAM" id="Coils"/>
    </source>
</evidence>
<evidence type="ECO:0000313" key="4">
    <source>
        <dbReference type="Proteomes" id="UP000325122"/>
    </source>
</evidence>
<dbReference type="EMBL" id="VWOJ01000005">
    <property type="protein sequence ID" value="KAA5800986.1"/>
    <property type="molecule type" value="Genomic_DNA"/>
</dbReference>
<evidence type="ECO:0000313" key="3">
    <source>
        <dbReference type="EMBL" id="KAA5800986.1"/>
    </source>
</evidence>
<sequence>MSKTLKAIRMGMAAGAAALVTAGGAYAQLDEALRVARQSTQDGAQAQEQINQLADAADNAERQYLATREEIESQRIFLEQQRVFLLSQENELTALRSQLERVGSIEVDLAPMLLDMYVALEEFIDSDMPFQLDVRRTRLDRIQTALGDANISAAERYRLLLNAYEIEMGYGRSLRAYSEEVEVDGTPQEANILQIGRVALVRDIGGRLEIMTQDNRDWRPVSGSMAVDVQRAFRIAREVTTPEVFTAPLPGPVDAR</sequence>
<dbReference type="AlphaFoldDB" id="A0A5M6Z8M3"/>
<keyword evidence="1" id="KW-0175">Coiled coil</keyword>
<protein>
    <submittedName>
        <fullName evidence="3">DUF3450 domain-containing protein</fullName>
    </submittedName>
</protein>
<feature type="signal peptide" evidence="2">
    <location>
        <begin position="1"/>
        <end position="27"/>
    </location>
</feature>
<gene>
    <name evidence="3" type="ORF">F1654_13075</name>
</gene>
<feature type="coiled-coil region" evidence="1">
    <location>
        <begin position="43"/>
        <end position="70"/>
    </location>
</feature>
<evidence type="ECO:0000256" key="2">
    <source>
        <dbReference type="SAM" id="SignalP"/>
    </source>
</evidence>
<keyword evidence="2" id="KW-0732">Signal</keyword>
<reference evidence="3 4" key="1">
    <citation type="submission" date="2019-09" db="EMBL/GenBank/DDBJ databases">
        <authorList>
            <person name="Kevbrin V."/>
            <person name="Grouzdev D.S."/>
        </authorList>
    </citation>
    <scope>NUCLEOTIDE SEQUENCE [LARGE SCALE GENOMIC DNA]</scope>
    <source>
        <strain evidence="3 4">G-192</strain>
    </source>
</reference>
<keyword evidence="4" id="KW-1185">Reference proteome</keyword>
<name>A0A5M6Z8M3_9PROT</name>
<dbReference type="Pfam" id="PF11932">
    <property type="entry name" value="DUF3450"/>
    <property type="match status" value="1"/>
</dbReference>
<dbReference type="Proteomes" id="UP000325122">
    <property type="component" value="Unassembled WGS sequence"/>
</dbReference>
<dbReference type="InterPro" id="IPR016866">
    <property type="entry name" value="UCP028069"/>
</dbReference>
<comment type="caution">
    <text evidence="3">The sequence shown here is derived from an EMBL/GenBank/DDBJ whole genome shotgun (WGS) entry which is preliminary data.</text>
</comment>
<accession>A0A5M6Z8M3</accession>
<proteinExistence type="predicted"/>
<organism evidence="3 4">
    <name type="scientific">Alkalicaulis satelles</name>
    <dbReference type="NCBI Taxonomy" id="2609175"/>
    <lineage>
        <taxon>Bacteria</taxon>
        <taxon>Pseudomonadati</taxon>
        <taxon>Pseudomonadota</taxon>
        <taxon>Alphaproteobacteria</taxon>
        <taxon>Maricaulales</taxon>
        <taxon>Maricaulaceae</taxon>
        <taxon>Alkalicaulis</taxon>
    </lineage>
</organism>